<evidence type="ECO:0000313" key="1">
    <source>
        <dbReference type="EMBL" id="VDK68283.1"/>
    </source>
</evidence>
<dbReference type="AlphaFoldDB" id="A0A3P6SFG4"/>
<dbReference type="OrthoDB" id="10255543at2759"/>
<protein>
    <submittedName>
        <fullName evidence="1">Uncharacterized protein</fullName>
    </submittedName>
</protein>
<evidence type="ECO:0000313" key="2">
    <source>
        <dbReference type="Proteomes" id="UP000271889"/>
    </source>
</evidence>
<organism evidence="1 2">
    <name type="scientific">Cylicostephanus goldi</name>
    <name type="common">Nematode worm</name>
    <dbReference type="NCBI Taxonomy" id="71465"/>
    <lineage>
        <taxon>Eukaryota</taxon>
        <taxon>Metazoa</taxon>
        <taxon>Ecdysozoa</taxon>
        <taxon>Nematoda</taxon>
        <taxon>Chromadorea</taxon>
        <taxon>Rhabditida</taxon>
        <taxon>Rhabditina</taxon>
        <taxon>Rhabditomorpha</taxon>
        <taxon>Strongyloidea</taxon>
        <taxon>Strongylidae</taxon>
        <taxon>Cylicostephanus</taxon>
    </lineage>
</organism>
<keyword evidence="2" id="KW-1185">Reference proteome</keyword>
<sequence>MDIWLNGAFYGNGGPIQVEGFVDGSIIGMTVALTAEFASTDEGLMSVQVRNENTGKN</sequence>
<proteinExistence type="predicted"/>
<accession>A0A3P6SFG4</accession>
<gene>
    <name evidence="1" type="ORF">CGOC_LOCUS6403</name>
</gene>
<dbReference type="EMBL" id="UYRV01020843">
    <property type="protein sequence ID" value="VDK68283.1"/>
    <property type="molecule type" value="Genomic_DNA"/>
</dbReference>
<name>A0A3P6SFG4_CYLGO</name>
<dbReference type="Proteomes" id="UP000271889">
    <property type="component" value="Unassembled WGS sequence"/>
</dbReference>
<reference evidence="1 2" key="1">
    <citation type="submission" date="2018-11" db="EMBL/GenBank/DDBJ databases">
        <authorList>
            <consortium name="Pathogen Informatics"/>
        </authorList>
    </citation>
    <scope>NUCLEOTIDE SEQUENCE [LARGE SCALE GENOMIC DNA]</scope>
</reference>